<dbReference type="InterPro" id="IPR016040">
    <property type="entry name" value="NAD(P)-bd_dom"/>
</dbReference>
<sequence length="296" mass="31772">MRVLVTGATGFVGGHLVPALVEAGHEVVALVRDASRYDAPDGVSVVEADLLDRESMEGVFEGVDAAYYLVHSMQTDGDFAQRDRLAARNFVAAARGSDLGRVVYLGGLGETGDVLSEHLQSRREVETILTEGAEFELTTLRAAIVVGDGSASFRMVRELVSKLPVMVAPRWVDNECQPIAIADVVGYLVGVLDVPETAGETYEIGGPEVLTYAEMMRRTGRVMGSEPTILSVPVLTPNLSAYWVDLVTDVPKSIAHPLIAGLKNPVVADDERIRELVAVELTPFDVAVERALAGEE</sequence>
<organism evidence="2 3">
    <name type="scientific">Halorussus caseinilyticus</name>
    <dbReference type="NCBI Taxonomy" id="3034025"/>
    <lineage>
        <taxon>Archaea</taxon>
        <taxon>Methanobacteriati</taxon>
        <taxon>Methanobacteriota</taxon>
        <taxon>Stenosarchaea group</taxon>
        <taxon>Halobacteria</taxon>
        <taxon>Halobacteriales</taxon>
        <taxon>Haladaptataceae</taxon>
        <taxon>Halorussus</taxon>
    </lineage>
</organism>
<dbReference type="Pfam" id="PF13460">
    <property type="entry name" value="NAD_binding_10"/>
    <property type="match status" value="1"/>
</dbReference>
<dbReference type="EMBL" id="JBHSZH010000005">
    <property type="protein sequence ID" value="MFC7081726.1"/>
    <property type="molecule type" value="Genomic_DNA"/>
</dbReference>
<proteinExistence type="predicted"/>
<evidence type="ECO:0000313" key="3">
    <source>
        <dbReference type="Proteomes" id="UP001596407"/>
    </source>
</evidence>
<protein>
    <submittedName>
        <fullName evidence="2">NAD(P)H-binding protein</fullName>
    </submittedName>
</protein>
<accession>A0ABD5WT04</accession>
<name>A0ABD5WT04_9EURY</name>
<feature type="domain" description="NAD(P)-binding" evidence="1">
    <location>
        <begin position="7"/>
        <end position="116"/>
    </location>
</feature>
<dbReference type="InterPro" id="IPR051783">
    <property type="entry name" value="NAD(P)-dependent_oxidoreduct"/>
</dbReference>
<evidence type="ECO:0000259" key="1">
    <source>
        <dbReference type="Pfam" id="PF13460"/>
    </source>
</evidence>
<comment type="caution">
    <text evidence="2">The sequence shown here is derived from an EMBL/GenBank/DDBJ whole genome shotgun (WGS) entry which is preliminary data.</text>
</comment>
<dbReference type="InterPro" id="IPR036291">
    <property type="entry name" value="NAD(P)-bd_dom_sf"/>
</dbReference>
<dbReference type="PANTHER" id="PTHR48079:SF6">
    <property type="entry name" value="NAD(P)-BINDING DOMAIN-CONTAINING PROTEIN-RELATED"/>
    <property type="match status" value="1"/>
</dbReference>
<keyword evidence="3" id="KW-1185">Reference proteome</keyword>
<dbReference type="PANTHER" id="PTHR48079">
    <property type="entry name" value="PROTEIN YEEZ"/>
    <property type="match status" value="1"/>
</dbReference>
<dbReference type="Proteomes" id="UP001596407">
    <property type="component" value="Unassembled WGS sequence"/>
</dbReference>
<gene>
    <name evidence="2" type="ORF">ACFQJ6_18090</name>
</gene>
<dbReference type="Gene3D" id="3.40.50.720">
    <property type="entry name" value="NAD(P)-binding Rossmann-like Domain"/>
    <property type="match status" value="1"/>
</dbReference>
<dbReference type="GeneID" id="79304958"/>
<reference evidence="2 3" key="1">
    <citation type="journal article" date="2019" name="Int. J. Syst. Evol. Microbiol.">
        <title>The Global Catalogue of Microorganisms (GCM) 10K type strain sequencing project: providing services to taxonomists for standard genome sequencing and annotation.</title>
        <authorList>
            <consortium name="The Broad Institute Genomics Platform"/>
            <consortium name="The Broad Institute Genome Sequencing Center for Infectious Disease"/>
            <person name="Wu L."/>
            <person name="Ma J."/>
        </authorList>
    </citation>
    <scope>NUCLEOTIDE SEQUENCE [LARGE SCALE GENOMIC DNA]</scope>
    <source>
        <strain evidence="2 3">DT72</strain>
    </source>
</reference>
<dbReference type="SUPFAM" id="SSF51735">
    <property type="entry name" value="NAD(P)-binding Rossmann-fold domains"/>
    <property type="match status" value="1"/>
</dbReference>
<dbReference type="AlphaFoldDB" id="A0ABD5WT04"/>
<dbReference type="RefSeq" id="WP_276280329.1">
    <property type="nucleotide sequence ID" value="NZ_CP119809.1"/>
</dbReference>
<evidence type="ECO:0000313" key="2">
    <source>
        <dbReference type="EMBL" id="MFC7081726.1"/>
    </source>
</evidence>